<proteinExistence type="evidence at transcript level"/>
<dbReference type="VEuPathDB" id="PiroplasmaDB:BBOV_III002680"/>
<reference evidence="3" key="2">
    <citation type="submission" date="2007-08" db="EMBL/GenBank/DDBJ databases">
        <authorList>
            <person name="Nene V."/>
        </authorList>
    </citation>
    <scope>NUCLEOTIDE SEQUENCE</scope>
    <source>
        <strain evidence="3">T2Bo</strain>
    </source>
</reference>
<evidence type="ECO:0000256" key="1">
    <source>
        <dbReference type="SAM" id="MobiDB-lite"/>
    </source>
</evidence>
<gene>
    <name evidence="2 3" type="ORF">BBOV_III002680</name>
</gene>
<reference evidence="2" key="3">
    <citation type="journal article" date="2014" name="BMC Genomics">
        <title>The Babesia bovis gene and promoter model: an update from full-length EST analysis.</title>
        <authorList>
            <person name="Yamagishi J."/>
            <person name="Wakaguri H."/>
            <person name="Yokoyama N."/>
            <person name="Yamashita R."/>
            <person name="Suzuki Y."/>
            <person name="Xuan X."/>
            <person name="Igarashi I."/>
        </authorList>
    </citation>
    <scope>NUCLEOTIDE SEQUENCE</scope>
    <source>
        <strain evidence="2">Texas</strain>
    </source>
</reference>
<feature type="compositionally biased region" description="Polar residues" evidence="1">
    <location>
        <begin position="178"/>
        <end position="188"/>
    </location>
</feature>
<feature type="region of interest" description="Disordered" evidence="1">
    <location>
        <begin position="1"/>
        <end position="22"/>
    </location>
</feature>
<dbReference type="GeneID" id="5479648"/>
<protein>
    <submittedName>
        <fullName evidence="3">Uncharacterized protein</fullName>
    </submittedName>
</protein>
<evidence type="ECO:0000313" key="2">
    <source>
        <dbReference type="EMBL" id="BAN65916.1"/>
    </source>
</evidence>
<evidence type="ECO:0000313" key="4">
    <source>
        <dbReference type="Proteomes" id="UP000002173"/>
    </source>
</evidence>
<organism evidence="3 4">
    <name type="scientific">Babesia bovis</name>
    <dbReference type="NCBI Taxonomy" id="5865"/>
    <lineage>
        <taxon>Eukaryota</taxon>
        <taxon>Sar</taxon>
        <taxon>Alveolata</taxon>
        <taxon>Apicomplexa</taxon>
        <taxon>Aconoidasida</taxon>
        <taxon>Piroplasmida</taxon>
        <taxon>Babesiidae</taxon>
        <taxon>Babesia</taxon>
    </lineage>
</organism>
<feature type="region of interest" description="Disordered" evidence="1">
    <location>
        <begin position="177"/>
        <end position="206"/>
    </location>
</feature>
<dbReference type="KEGG" id="bbo:BBOV_III002680"/>
<keyword evidence="4" id="KW-1185">Reference proteome</keyword>
<reference evidence="4" key="5">
    <citation type="journal article" date="2021" name="Int. J. Parasitol.">
        <title>Comparative analysis of gene expression between Babesia bovis blood stages and kinetes allowed by improved genome annotation.</title>
        <authorList>
            <person name="Ueti M.W."/>
            <person name="Johnson W.C."/>
            <person name="Kappmeyer L.S."/>
            <person name="Herndon D.R."/>
            <person name="Mousel M.R."/>
            <person name="Reif K.E."/>
            <person name="Taus N.S."/>
            <person name="Ifeonu O.O."/>
            <person name="Silva J.C."/>
            <person name="Suarez C.E."/>
            <person name="Brayton K.A."/>
        </authorList>
    </citation>
    <scope>NUCLEOTIDE SEQUENCE [LARGE SCALE GENOMIC DNA]</scope>
</reference>
<dbReference type="EMBL" id="AK442122">
    <property type="protein sequence ID" value="BAN65916.1"/>
    <property type="molecule type" value="mRNA"/>
</dbReference>
<dbReference type="EMBL" id="AAXT01000001">
    <property type="protein sequence ID" value="EDO07833.1"/>
    <property type="molecule type" value="Genomic_DNA"/>
</dbReference>
<reference evidence="4" key="4">
    <citation type="journal article" date="2020" name="Data Brief">
        <title>Transcriptome dataset of Babesia bovis life stages within vertebrate and invertebrate hosts.</title>
        <authorList>
            <person name="Ueti M.W."/>
            <person name="Johnson W.C."/>
            <person name="Kappmeyer L.S."/>
            <person name="Herndon D.R."/>
            <person name="Mousel M.R."/>
            <person name="Reif K.E."/>
            <person name="Taus N.S."/>
            <person name="Ifeonu O.O."/>
            <person name="Silva J.C."/>
            <person name="Suarez C.E."/>
            <person name="Brayton K.A."/>
        </authorList>
    </citation>
    <scope>NUCLEOTIDE SEQUENCE [LARGE SCALE GENOMIC DNA]</scope>
</reference>
<reference evidence="3 4" key="1">
    <citation type="journal article" date="2007" name="PLoS Pathog.">
        <title>Genome sequence of Babesia bovis and comparative analysis of apicomplexan hemoprotozoa.</title>
        <authorList>
            <person name="Brayton K.A."/>
            <person name="Lau A.O.T."/>
            <person name="Herndon D.R."/>
            <person name="Hannick L."/>
            <person name="Kappmeyer L.S."/>
            <person name="Berens S.J."/>
            <person name="Bidwell S.L."/>
            <person name="Brown W.C."/>
            <person name="Crabtree J."/>
            <person name="Fadrosh D."/>
            <person name="Feldblum T."/>
            <person name="Forberger H.A."/>
            <person name="Haas B.J."/>
            <person name="Howell J.M."/>
            <person name="Khouri H."/>
            <person name="Koo H."/>
            <person name="Mann D.J."/>
            <person name="Norimine J."/>
            <person name="Paulsen I.T."/>
            <person name="Radune D."/>
            <person name="Ren Q."/>
            <person name="Smith R.K. Jr."/>
            <person name="Suarez C.E."/>
            <person name="White O."/>
            <person name="Wortman J.R."/>
            <person name="Knowles D.P. Jr."/>
            <person name="McElwain T.F."/>
            <person name="Nene V.M."/>
        </authorList>
    </citation>
    <scope>NUCLEOTIDE SEQUENCE [LARGE SCALE GENOMIC DNA]</scope>
    <source>
        <strain evidence="3">T2Bo</strain>
    </source>
</reference>
<evidence type="ECO:0000313" key="3">
    <source>
        <dbReference type="EMBL" id="EDO07833.1"/>
    </source>
</evidence>
<accession>A7AMP9</accession>
<dbReference type="AlphaFoldDB" id="A7AMP9"/>
<dbReference type="Proteomes" id="UP000002173">
    <property type="component" value="Unassembled WGS sequence"/>
</dbReference>
<dbReference type="RefSeq" id="XP_001611401.1">
    <property type="nucleotide sequence ID" value="XM_001611351.1"/>
</dbReference>
<name>A7AMP9_BABBO</name>
<sequence length="206" mass="23419">MSADRANHRMAQSSGLPRDSTVDQSYISELNVRNQDENDEISKKFAEQMCQNNESFQPSTDPSDLEDTITANINRTLENTSFSIYGGSSNIWKNTSHHCRCNQFEEGSTMCRCCTFELTFLRSFRRGNKHFSSISYTTKPYNKPNTVLSTENMMLSERLIEEELKLVMDPSYRKEVPSNLQSEITGGNSLHEETLTSENNDGDPGE</sequence>